<dbReference type="InterPro" id="IPR018960">
    <property type="entry name" value="DUF1990"/>
</dbReference>
<dbReference type="InterPro" id="IPR014457">
    <property type="entry name" value="UCP010260"/>
</dbReference>
<name>G7GXS2_9ACTN</name>
<dbReference type="RefSeq" id="WP_007320477.1">
    <property type="nucleotide sequence ID" value="NZ_BAEE01000011.1"/>
</dbReference>
<dbReference type="AlphaFoldDB" id="G7GXS2"/>
<reference evidence="2 3" key="1">
    <citation type="submission" date="2011-11" db="EMBL/GenBank/DDBJ databases">
        <title>Whole genome shotgun sequence of Gordonia araii NBRC 100433.</title>
        <authorList>
            <person name="Yoshida Y."/>
            <person name="Hosoyama A."/>
            <person name="Tsuchikane K."/>
            <person name="Katsumata H."/>
            <person name="Yamazaki S."/>
            <person name="Fujita N."/>
        </authorList>
    </citation>
    <scope>NUCLEOTIDE SEQUENCE [LARGE SCALE GENOMIC DNA]</scope>
    <source>
        <strain evidence="2 3">NBRC 100433</strain>
    </source>
</reference>
<feature type="domain" description="DUF1990" evidence="1">
    <location>
        <begin position="23"/>
        <end position="176"/>
    </location>
</feature>
<proteinExistence type="predicted"/>
<gene>
    <name evidence="2" type="ORF">GOARA_011_00130</name>
</gene>
<organism evidence="2 3">
    <name type="scientific">Gordonia araii NBRC 100433</name>
    <dbReference type="NCBI Taxonomy" id="1073574"/>
    <lineage>
        <taxon>Bacteria</taxon>
        <taxon>Bacillati</taxon>
        <taxon>Actinomycetota</taxon>
        <taxon>Actinomycetes</taxon>
        <taxon>Mycobacteriales</taxon>
        <taxon>Gordoniaceae</taxon>
        <taxon>Gordonia</taxon>
    </lineage>
</organism>
<evidence type="ECO:0000259" key="1">
    <source>
        <dbReference type="Pfam" id="PF09348"/>
    </source>
</evidence>
<dbReference type="Pfam" id="PF09348">
    <property type="entry name" value="DUF1990"/>
    <property type="match status" value="1"/>
</dbReference>
<dbReference type="PIRSF" id="PIRSF010260">
    <property type="entry name" value="UCP010260"/>
    <property type="match status" value="1"/>
</dbReference>
<dbReference type="PANTHER" id="PTHR34202:SF1">
    <property type="entry name" value="UPF0548 PROTEIN"/>
    <property type="match status" value="1"/>
</dbReference>
<dbReference type="Proteomes" id="UP000035088">
    <property type="component" value="Unassembled WGS sequence"/>
</dbReference>
<sequence>MTTQTVRPLRADDELRLRAEPFTYEQVGQTAVGPVAGYRWFEKSAVLRRRDFEQAAADVMRWQIQARSGLRVWTSDSPLRAGTVMFMRLGPGPLSLRIPCRVVYVIDEPDLRGFGYGTLPGHPETGEERFELRRLPGGELSVTISAFSRPDTMIAKAGGPVSRRVQDYMTDRYLRALDR</sequence>
<protein>
    <recommendedName>
        <fullName evidence="1">DUF1990 domain-containing protein</fullName>
    </recommendedName>
</protein>
<accession>G7GXS2</accession>
<evidence type="ECO:0000313" key="3">
    <source>
        <dbReference type="Proteomes" id="UP000035088"/>
    </source>
</evidence>
<evidence type="ECO:0000313" key="2">
    <source>
        <dbReference type="EMBL" id="GAB08397.1"/>
    </source>
</evidence>
<dbReference type="PANTHER" id="PTHR34202">
    <property type="entry name" value="UPF0548 PROTEIN"/>
    <property type="match status" value="1"/>
</dbReference>
<keyword evidence="3" id="KW-1185">Reference proteome</keyword>
<comment type="caution">
    <text evidence="2">The sequence shown here is derived from an EMBL/GenBank/DDBJ whole genome shotgun (WGS) entry which is preliminary data.</text>
</comment>
<dbReference type="EMBL" id="BAEE01000011">
    <property type="protein sequence ID" value="GAB08397.1"/>
    <property type="molecule type" value="Genomic_DNA"/>
</dbReference>
<dbReference type="STRING" id="1073574.GOARA_011_00130"/>
<dbReference type="OrthoDB" id="120660at2"/>